<feature type="transmembrane region" description="Helical" evidence="2">
    <location>
        <begin position="76"/>
        <end position="94"/>
    </location>
</feature>
<proteinExistence type="predicted"/>
<evidence type="ECO:0000256" key="2">
    <source>
        <dbReference type="SAM" id="Phobius"/>
    </source>
</evidence>
<feature type="compositionally biased region" description="Polar residues" evidence="1">
    <location>
        <begin position="227"/>
        <end position="241"/>
    </location>
</feature>
<dbReference type="InterPro" id="IPR025196">
    <property type="entry name" value="DUF4126"/>
</dbReference>
<protein>
    <submittedName>
        <fullName evidence="4">Unannotated protein</fullName>
    </submittedName>
</protein>
<dbReference type="Pfam" id="PF13548">
    <property type="entry name" value="DUF4126"/>
    <property type="match status" value="1"/>
</dbReference>
<gene>
    <name evidence="4" type="ORF">UFOPK1358_01409</name>
</gene>
<keyword evidence="2" id="KW-0812">Transmembrane</keyword>
<dbReference type="EMBL" id="CAEZSF010000153">
    <property type="protein sequence ID" value="CAB4547641.1"/>
    <property type="molecule type" value="Genomic_DNA"/>
</dbReference>
<dbReference type="AlphaFoldDB" id="A0A6J6C8M1"/>
<reference evidence="4" key="1">
    <citation type="submission" date="2020-05" db="EMBL/GenBank/DDBJ databases">
        <authorList>
            <person name="Chiriac C."/>
            <person name="Salcher M."/>
            <person name="Ghai R."/>
            <person name="Kavagutti S V."/>
        </authorList>
    </citation>
    <scope>NUCLEOTIDE SEQUENCE</scope>
</reference>
<feature type="region of interest" description="Disordered" evidence="1">
    <location>
        <begin position="196"/>
        <end position="248"/>
    </location>
</feature>
<sequence length="248" mass="25863">MLITNLLGAIGLGASSGLNAWIPLLGLGLAQRFGVVELSSRYDQLGSTWALAILGVLFVIDLIGDKIVVIDHVLHAVGLVIAPVSGAIVFSAQAELLSGSHPVLAALAGILLGGTMHAGRSALRPVVSAGTGGLGNPVVSLIEDVMAAVMVFLAILVPVISFIVLLALVFFSVRWIRKRRQRKALRSQAVSEVPNQVPAQLPSQLPSQLPHQLPHQLPSQLPAAGPSTAQPIQNPPQTSGPSDAITWE</sequence>
<keyword evidence="2" id="KW-1133">Transmembrane helix</keyword>
<evidence type="ECO:0000256" key="1">
    <source>
        <dbReference type="SAM" id="MobiDB-lite"/>
    </source>
</evidence>
<name>A0A6J6C8M1_9ZZZZ</name>
<organism evidence="4">
    <name type="scientific">freshwater metagenome</name>
    <dbReference type="NCBI Taxonomy" id="449393"/>
    <lineage>
        <taxon>unclassified sequences</taxon>
        <taxon>metagenomes</taxon>
        <taxon>ecological metagenomes</taxon>
    </lineage>
</organism>
<accession>A0A6J6C8M1</accession>
<evidence type="ECO:0000313" key="4">
    <source>
        <dbReference type="EMBL" id="CAB4547641.1"/>
    </source>
</evidence>
<keyword evidence="2" id="KW-0472">Membrane</keyword>
<feature type="domain" description="DUF4126" evidence="3">
    <location>
        <begin position="7"/>
        <end position="178"/>
    </location>
</feature>
<feature type="transmembrane region" description="Helical" evidence="2">
    <location>
        <begin position="44"/>
        <end position="64"/>
    </location>
</feature>
<feature type="compositionally biased region" description="Polar residues" evidence="1">
    <location>
        <begin position="196"/>
        <end position="210"/>
    </location>
</feature>
<evidence type="ECO:0000259" key="3">
    <source>
        <dbReference type="Pfam" id="PF13548"/>
    </source>
</evidence>
<feature type="transmembrane region" description="Helical" evidence="2">
    <location>
        <begin position="145"/>
        <end position="173"/>
    </location>
</feature>